<evidence type="ECO:0000256" key="3">
    <source>
        <dbReference type="ARBA" id="ARBA00022833"/>
    </source>
</evidence>
<sequence length="138" mass="16442">MSSSSFSSRPHYNSSILCTCKLPVRVLTARTLENPSRRFYVCPNRNRPVGKYCATWHWYDPELEHDWYRFELFDVYNLLNPQQRHQHQAEMMREEMIQDLTQQPNKSCTRLTFYKSTCFILAFFTPCCNTQSLTLKLG</sequence>
<protein>
    <recommendedName>
        <fullName evidence="5">GRF-type domain-containing protein</fullName>
    </recommendedName>
</protein>
<dbReference type="AlphaFoldDB" id="A0A6L2MIG2"/>
<evidence type="ECO:0000256" key="1">
    <source>
        <dbReference type="ARBA" id="ARBA00022723"/>
    </source>
</evidence>
<accession>A0A6L2MIG2</accession>
<dbReference type="PANTHER" id="PTHR33248">
    <property type="entry name" value="ZINC ION-BINDING PROTEIN"/>
    <property type="match status" value="1"/>
</dbReference>
<evidence type="ECO:0000259" key="5">
    <source>
        <dbReference type="PROSITE" id="PS51999"/>
    </source>
</evidence>
<dbReference type="InterPro" id="IPR010666">
    <property type="entry name" value="Znf_GRF"/>
</dbReference>
<dbReference type="GO" id="GO:0008270">
    <property type="term" value="F:zinc ion binding"/>
    <property type="evidence" value="ECO:0007669"/>
    <property type="project" value="UniProtKB-KW"/>
</dbReference>
<keyword evidence="1" id="KW-0479">Metal-binding</keyword>
<gene>
    <name evidence="6" type="ORF">Tci_045734</name>
</gene>
<dbReference type="Pfam" id="PF06839">
    <property type="entry name" value="Zn_ribbon_GRF"/>
    <property type="match status" value="1"/>
</dbReference>
<proteinExistence type="predicted"/>
<reference evidence="6" key="1">
    <citation type="journal article" date="2019" name="Sci. Rep.">
        <title>Draft genome of Tanacetum cinerariifolium, the natural source of mosquito coil.</title>
        <authorList>
            <person name="Yamashiro T."/>
            <person name="Shiraishi A."/>
            <person name="Satake H."/>
            <person name="Nakayama K."/>
        </authorList>
    </citation>
    <scope>NUCLEOTIDE SEQUENCE</scope>
</reference>
<keyword evidence="3" id="KW-0862">Zinc</keyword>
<dbReference type="PROSITE" id="PS51999">
    <property type="entry name" value="ZF_GRF"/>
    <property type="match status" value="1"/>
</dbReference>
<evidence type="ECO:0000256" key="2">
    <source>
        <dbReference type="ARBA" id="ARBA00022771"/>
    </source>
</evidence>
<dbReference type="EMBL" id="BKCJ010006751">
    <property type="protein sequence ID" value="GEU73756.1"/>
    <property type="molecule type" value="Genomic_DNA"/>
</dbReference>
<feature type="domain" description="GRF-type" evidence="5">
    <location>
        <begin position="18"/>
        <end position="62"/>
    </location>
</feature>
<organism evidence="6">
    <name type="scientific">Tanacetum cinerariifolium</name>
    <name type="common">Dalmatian daisy</name>
    <name type="synonym">Chrysanthemum cinerariifolium</name>
    <dbReference type="NCBI Taxonomy" id="118510"/>
    <lineage>
        <taxon>Eukaryota</taxon>
        <taxon>Viridiplantae</taxon>
        <taxon>Streptophyta</taxon>
        <taxon>Embryophyta</taxon>
        <taxon>Tracheophyta</taxon>
        <taxon>Spermatophyta</taxon>
        <taxon>Magnoliopsida</taxon>
        <taxon>eudicotyledons</taxon>
        <taxon>Gunneridae</taxon>
        <taxon>Pentapetalae</taxon>
        <taxon>asterids</taxon>
        <taxon>campanulids</taxon>
        <taxon>Asterales</taxon>
        <taxon>Asteraceae</taxon>
        <taxon>Asteroideae</taxon>
        <taxon>Anthemideae</taxon>
        <taxon>Anthemidinae</taxon>
        <taxon>Tanacetum</taxon>
    </lineage>
</organism>
<evidence type="ECO:0000256" key="4">
    <source>
        <dbReference type="PROSITE-ProRule" id="PRU01343"/>
    </source>
</evidence>
<keyword evidence="2 4" id="KW-0863">Zinc-finger</keyword>
<comment type="caution">
    <text evidence="6">The sequence shown here is derived from an EMBL/GenBank/DDBJ whole genome shotgun (WGS) entry which is preliminary data.</text>
</comment>
<name>A0A6L2MIG2_TANCI</name>
<evidence type="ECO:0000313" key="6">
    <source>
        <dbReference type="EMBL" id="GEU73756.1"/>
    </source>
</evidence>